<protein>
    <submittedName>
        <fullName evidence="2">Uncharacterized protein (DUF2236 family)</fullName>
    </submittedName>
</protein>
<sequence>MAQHKGIGDIAPEAVMLAGAGRAILLQLANPAVGYGVARHSSFATDPLKRLHGTLSYIYALTNGTPQQRASVTAQVHKAHRPVTSQRAPDHPAYDAQDPTLQLWVAATLYDSAMLVHREVFGPLPPEDAEALYRDYGILGMALGMPATLWPATTADFADYWNRQVQQLSVDDTIRKVAGELLAARAAPWWIKMLMPVARFLTAGLLPASVRDMFGLAWSPARERALAVFFRAARILVNVLPKRIRHAPMHFYLKRIPG</sequence>
<dbReference type="RefSeq" id="WP_209680290.1">
    <property type="nucleotide sequence ID" value="NZ_JAGIOI010000001.1"/>
</dbReference>
<reference evidence="2 3" key="1">
    <citation type="submission" date="2021-03" db="EMBL/GenBank/DDBJ databases">
        <title>Sequencing the genomes of 1000 actinobacteria strains.</title>
        <authorList>
            <person name="Klenk H.-P."/>
        </authorList>
    </citation>
    <scope>NUCLEOTIDE SEQUENCE [LARGE SCALE GENOMIC DNA]</scope>
    <source>
        <strain evidence="2 3">DSM 16005</strain>
    </source>
</reference>
<evidence type="ECO:0000259" key="1">
    <source>
        <dbReference type="Pfam" id="PF09995"/>
    </source>
</evidence>
<dbReference type="EMBL" id="JAGIOI010000001">
    <property type="protein sequence ID" value="MBP2413183.1"/>
    <property type="molecule type" value="Genomic_DNA"/>
</dbReference>
<evidence type="ECO:0000313" key="2">
    <source>
        <dbReference type="EMBL" id="MBP2413183.1"/>
    </source>
</evidence>
<dbReference type="Pfam" id="PF09995">
    <property type="entry name" value="MPAB_Lcp_cat"/>
    <property type="match status" value="1"/>
</dbReference>
<keyword evidence="3" id="KW-1185">Reference proteome</keyword>
<feature type="domain" description="ER-bound oxygenase mpaB/mpaB'/Rubber oxygenase catalytic" evidence="1">
    <location>
        <begin position="13"/>
        <end position="234"/>
    </location>
</feature>
<dbReference type="Proteomes" id="UP000711614">
    <property type="component" value="Unassembled WGS sequence"/>
</dbReference>
<accession>A0ABS4YWL0</accession>
<organism evidence="2 3">
    <name type="scientific">Arthrobacter stackebrandtii</name>
    <dbReference type="NCBI Taxonomy" id="272161"/>
    <lineage>
        <taxon>Bacteria</taxon>
        <taxon>Bacillati</taxon>
        <taxon>Actinomycetota</taxon>
        <taxon>Actinomycetes</taxon>
        <taxon>Micrococcales</taxon>
        <taxon>Micrococcaceae</taxon>
        <taxon>Arthrobacter</taxon>
    </lineage>
</organism>
<name>A0ABS4YWL0_9MICC</name>
<dbReference type="InterPro" id="IPR018713">
    <property type="entry name" value="MPAB/Lcp_cat_dom"/>
</dbReference>
<evidence type="ECO:0000313" key="3">
    <source>
        <dbReference type="Proteomes" id="UP000711614"/>
    </source>
</evidence>
<dbReference type="PANTHER" id="PTHR36151:SF3">
    <property type="entry name" value="ER-BOUND OXYGENASE MPAB_MPAB'_RUBBER OXYGENASE CATALYTIC DOMAIN-CONTAINING PROTEIN"/>
    <property type="match status" value="1"/>
</dbReference>
<comment type="caution">
    <text evidence="2">The sequence shown here is derived from an EMBL/GenBank/DDBJ whole genome shotgun (WGS) entry which is preliminary data.</text>
</comment>
<gene>
    <name evidence="2" type="ORF">JOF48_001982</name>
</gene>
<proteinExistence type="predicted"/>
<dbReference type="PANTHER" id="PTHR36151">
    <property type="entry name" value="BLR2777 PROTEIN"/>
    <property type="match status" value="1"/>
</dbReference>